<dbReference type="Proteomes" id="UP000076078">
    <property type="component" value="Unassembled WGS sequence"/>
</dbReference>
<dbReference type="OrthoDB" id="18100at2759"/>
<name>A0A152A3M6_TIELA</name>
<keyword evidence="2" id="KW-0732">Signal</keyword>
<sequence length="638" mass="74555">MKKLIVVILFIYIIIHQVLSVNNDNQNITGTFDDVFKFQHSIYIDVVLVGFDDIDTEELDKLLNNLDNYNIPTILNPTIQPINLINQKYIYKISQSSSNLIKKLNEDLLEFLHRPHDISKSSSIPTPVLVPFDIVDRHIKDEFKIHGNHLSYTFYILKLDNDNRFYSYSQLNSSYFEMQHSSPYHAEEVADEINRYCTVKFWQAISTPDELKNRYVWIDIGADIPLYGPLTKGSGSILGDSLPNTRKGLTRNSLELSRFIYHSSKQLLTPPIYRVPQSLGWERLEIQLIMLHDHKVGQLEVSEKFDWMEIQRQIKKIQLLPGQEKIEFTRREVSLLDNVYAAQIKRLALKNHHSFSKGTQQYLDSDELHTWFKHHMKRFVPDLDHKGSHFILPVFLFDISYMGDILLLDRQHQSVSYDDMVIGIQTQETRVRVDYRCNKSLSIDSSDATQSILQSILQSIWGIAPVHQMISKSSNLIENNYLWSVSNSPPFSRSKELTFSQTDATMRNYLYFEIVSSLESLKFIYNHIREDETWESFMEFNPELQSIKELNTLIHQTLFDIAKYLSFHQEIAAHQKLKTLQELAQNMTTVIHKSHNTQHSFLECEKPTFNYIEATCIIISTLSIAVLSMFLLKRYLRI</sequence>
<organism evidence="4 5">
    <name type="scientific">Tieghemostelium lacteum</name>
    <name type="common">Slime mold</name>
    <name type="synonym">Dictyostelium lacteum</name>
    <dbReference type="NCBI Taxonomy" id="361077"/>
    <lineage>
        <taxon>Eukaryota</taxon>
        <taxon>Amoebozoa</taxon>
        <taxon>Evosea</taxon>
        <taxon>Eumycetozoa</taxon>
        <taxon>Dictyostelia</taxon>
        <taxon>Dictyosteliales</taxon>
        <taxon>Raperosteliaceae</taxon>
        <taxon>Tieghemostelium</taxon>
    </lineage>
</organism>
<protein>
    <recommendedName>
        <fullName evidence="3">DUF7906 domain-containing protein</fullName>
    </recommendedName>
</protein>
<proteinExistence type="predicted"/>
<evidence type="ECO:0000256" key="1">
    <source>
        <dbReference type="SAM" id="Phobius"/>
    </source>
</evidence>
<accession>A0A152A3M6</accession>
<keyword evidence="1" id="KW-0472">Membrane</keyword>
<keyword evidence="5" id="KW-1185">Reference proteome</keyword>
<gene>
    <name evidence="4" type="ORF">DLAC_02745</name>
</gene>
<dbReference type="AlphaFoldDB" id="A0A152A3M6"/>
<dbReference type="InterPro" id="IPR057228">
    <property type="entry name" value="DUF7906"/>
</dbReference>
<dbReference type="OMA" id="LDWKLIE"/>
<evidence type="ECO:0000259" key="3">
    <source>
        <dbReference type="Pfam" id="PF25483"/>
    </source>
</evidence>
<feature type="domain" description="DUF7906" evidence="3">
    <location>
        <begin position="41"/>
        <end position="252"/>
    </location>
</feature>
<dbReference type="STRING" id="361077.A0A152A3M6"/>
<evidence type="ECO:0000313" key="5">
    <source>
        <dbReference type="Proteomes" id="UP000076078"/>
    </source>
</evidence>
<dbReference type="PANTHER" id="PTHR31515:SF4">
    <property type="entry name" value="TRANSMEMBRANE PROTEIN"/>
    <property type="match status" value="1"/>
</dbReference>
<feature type="signal peptide" evidence="2">
    <location>
        <begin position="1"/>
        <end position="20"/>
    </location>
</feature>
<evidence type="ECO:0000256" key="2">
    <source>
        <dbReference type="SAM" id="SignalP"/>
    </source>
</evidence>
<dbReference type="PANTHER" id="PTHR31515">
    <property type="entry name" value="TRANSMEMBRANE PROTEIN-RELATED"/>
    <property type="match status" value="1"/>
</dbReference>
<keyword evidence="1" id="KW-1133">Transmembrane helix</keyword>
<feature type="chain" id="PRO_5007593586" description="DUF7906 domain-containing protein" evidence="2">
    <location>
        <begin position="21"/>
        <end position="638"/>
    </location>
</feature>
<dbReference type="InParanoid" id="A0A152A3M6"/>
<keyword evidence="1" id="KW-0812">Transmembrane</keyword>
<comment type="caution">
    <text evidence="4">The sequence shown here is derived from an EMBL/GenBank/DDBJ whole genome shotgun (WGS) entry which is preliminary data.</text>
</comment>
<dbReference type="Pfam" id="PF25483">
    <property type="entry name" value="DUF7906"/>
    <property type="match status" value="1"/>
</dbReference>
<evidence type="ECO:0000313" key="4">
    <source>
        <dbReference type="EMBL" id="KYR00705.1"/>
    </source>
</evidence>
<reference evidence="4 5" key="1">
    <citation type="submission" date="2015-12" db="EMBL/GenBank/DDBJ databases">
        <title>Dictyostelia acquired genes for synthesis and detection of signals that induce cell-type specialization by lateral gene transfer from prokaryotes.</title>
        <authorList>
            <person name="Gloeckner G."/>
            <person name="Schaap P."/>
        </authorList>
    </citation>
    <scope>NUCLEOTIDE SEQUENCE [LARGE SCALE GENOMIC DNA]</scope>
    <source>
        <strain evidence="4 5">TK</strain>
    </source>
</reference>
<dbReference type="FunCoup" id="A0A152A3M6">
    <property type="interactions" value="6"/>
</dbReference>
<feature type="transmembrane region" description="Helical" evidence="1">
    <location>
        <begin position="611"/>
        <end position="632"/>
    </location>
</feature>
<dbReference type="EMBL" id="LODT01000013">
    <property type="protein sequence ID" value="KYR00705.1"/>
    <property type="molecule type" value="Genomic_DNA"/>
</dbReference>